<accession>A0A9N9BAS9</accession>
<feature type="domain" description="MJ1316 RNA cyclic group end recognition" evidence="2">
    <location>
        <begin position="6"/>
        <end position="33"/>
    </location>
</feature>
<evidence type="ECO:0000256" key="1">
    <source>
        <dbReference type="SAM" id="MobiDB-lite"/>
    </source>
</evidence>
<protein>
    <submittedName>
        <fullName evidence="3">5416_t:CDS:1</fullName>
    </submittedName>
</protein>
<dbReference type="Pfam" id="PF04457">
    <property type="entry name" value="MJ1316"/>
    <property type="match status" value="1"/>
</dbReference>
<organism evidence="3 4">
    <name type="scientific">Paraglomus brasilianum</name>
    <dbReference type="NCBI Taxonomy" id="144538"/>
    <lineage>
        <taxon>Eukaryota</taxon>
        <taxon>Fungi</taxon>
        <taxon>Fungi incertae sedis</taxon>
        <taxon>Mucoromycota</taxon>
        <taxon>Glomeromycotina</taxon>
        <taxon>Glomeromycetes</taxon>
        <taxon>Paraglomerales</taxon>
        <taxon>Paraglomeraceae</taxon>
        <taxon>Paraglomus</taxon>
    </lineage>
</organism>
<feature type="compositionally biased region" description="Pro residues" evidence="1">
    <location>
        <begin position="50"/>
        <end position="59"/>
    </location>
</feature>
<dbReference type="EMBL" id="CAJVPI010000625">
    <property type="protein sequence ID" value="CAG8557032.1"/>
    <property type="molecule type" value="Genomic_DNA"/>
</dbReference>
<feature type="region of interest" description="Disordered" evidence="1">
    <location>
        <begin position="41"/>
        <end position="102"/>
    </location>
</feature>
<feature type="compositionally biased region" description="Low complexity" evidence="1">
    <location>
        <begin position="60"/>
        <end position="74"/>
    </location>
</feature>
<evidence type="ECO:0000313" key="4">
    <source>
        <dbReference type="Proteomes" id="UP000789739"/>
    </source>
</evidence>
<comment type="caution">
    <text evidence="3">The sequence shown here is derived from an EMBL/GenBank/DDBJ whole genome shotgun (WGS) entry which is preliminary data.</text>
</comment>
<dbReference type="Proteomes" id="UP000789739">
    <property type="component" value="Unassembled WGS sequence"/>
</dbReference>
<evidence type="ECO:0000313" key="3">
    <source>
        <dbReference type="EMBL" id="CAG8557032.1"/>
    </source>
</evidence>
<dbReference type="InterPro" id="IPR040459">
    <property type="entry name" value="MJ1316"/>
</dbReference>
<gene>
    <name evidence="3" type="ORF">PBRASI_LOCUS5392</name>
</gene>
<sequence>MEKTREAFEDDEIPFHRIRYFKSMATSEIIWDRKKRIDLITRSYNGPPSSESPPSPSPTLSPQEPSSQETSPPTTRRKFPEPATQPVFSTKSKKEYIKRKRAKTQKKMIEAARLELAEEERVKREHDMMLEDKLREVQERIEKFNILKASSESTEKS</sequence>
<keyword evidence="4" id="KW-1185">Reference proteome</keyword>
<dbReference type="OrthoDB" id="10263155at2759"/>
<proteinExistence type="predicted"/>
<reference evidence="3" key="1">
    <citation type="submission" date="2021-06" db="EMBL/GenBank/DDBJ databases">
        <authorList>
            <person name="Kallberg Y."/>
            <person name="Tangrot J."/>
            <person name="Rosling A."/>
        </authorList>
    </citation>
    <scope>NUCLEOTIDE SEQUENCE</scope>
    <source>
        <strain evidence="3">BR232B</strain>
    </source>
</reference>
<dbReference type="AlphaFoldDB" id="A0A9N9BAS9"/>
<name>A0A9N9BAS9_9GLOM</name>
<evidence type="ECO:0000259" key="2">
    <source>
        <dbReference type="Pfam" id="PF04457"/>
    </source>
</evidence>